<evidence type="ECO:0000313" key="2">
    <source>
        <dbReference type="EMBL" id="OOF95063.1"/>
    </source>
</evidence>
<keyword evidence="1" id="KW-0732">Signal</keyword>
<dbReference type="EMBL" id="KV907500">
    <property type="protein sequence ID" value="OOF95063.1"/>
    <property type="molecule type" value="Genomic_DNA"/>
</dbReference>
<name>A0A1R3RKS2_ASPC5</name>
<keyword evidence="3" id="KW-1185">Reference proteome</keyword>
<proteinExistence type="predicted"/>
<feature type="signal peptide" evidence="1">
    <location>
        <begin position="1"/>
        <end position="19"/>
    </location>
</feature>
<organism evidence="2 3">
    <name type="scientific">Aspergillus carbonarius (strain ITEM 5010)</name>
    <dbReference type="NCBI Taxonomy" id="602072"/>
    <lineage>
        <taxon>Eukaryota</taxon>
        <taxon>Fungi</taxon>
        <taxon>Dikarya</taxon>
        <taxon>Ascomycota</taxon>
        <taxon>Pezizomycotina</taxon>
        <taxon>Eurotiomycetes</taxon>
        <taxon>Eurotiomycetidae</taxon>
        <taxon>Eurotiales</taxon>
        <taxon>Aspergillaceae</taxon>
        <taxon>Aspergillus</taxon>
        <taxon>Aspergillus subgen. Circumdati</taxon>
    </lineage>
</organism>
<gene>
    <name evidence="2" type="ORF">ASPCADRAFT_207598</name>
</gene>
<evidence type="ECO:0000256" key="1">
    <source>
        <dbReference type="SAM" id="SignalP"/>
    </source>
</evidence>
<dbReference type="Proteomes" id="UP000188318">
    <property type="component" value="Unassembled WGS sequence"/>
</dbReference>
<evidence type="ECO:0000313" key="3">
    <source>
        <dbReference type="Proteomes" id="UP000188318"/>
    </source>
</evidence>
<sequence>MVRASVSLLLVFCSSVGLGDFINHSVIASDASPSKQRVPCVPSFLPSFPSSLAPIDSSSPFLSSPASIMPVSVQG</sequence>
<feature type="chain" id="PRO_5012028836" description="Secreted protein" evidence="1">
    <location>
        <begin position="20"/>
        <end position="75"/>
    </location>
</feature>
<evidence type="ECO:0008006" key="4">
    <source>
        <dbReference type="Google" id="ProtNLM"/>
    </source>
</evidence>
<reference evidence="3" key="1">
    <citation type="journal article" date="2017" name="Genome Biol.">
        <title>Comparative genomics reveals high biological diversity and specific adaptations in the industrially and medically important fungal genus Aspergillus.</title>
        <authorList>
            <person name="de Vries R.P."/>
            <person name="Riley R."/>
            <person name="Wiebenga A."/>
            <person name="Aguilar-Osorio G."/>
            <person name="Amillis S."/>
            <person name="Uchima C.A."/>
            <person name="Anderluh G."/>
            <person name="Asadollahi M."/>
            <person name="Askin M."/>
            <person name="Barry K."/>
            <person name="Battaglia E."/>
            <person name="Bayram O."/>
            <person name="Benocci T."/>
            <person name="Braus-Stromeyer S.A."/>
            <person name="Caldana C."/>
            <person name="Canovas D."/>
            <person name="Cerqueira G.C."/>
            <person name="Chen F."/>
            <person name="Chen W."/>
            <person name="Choi C."/>
            <person name="Clum A."/>
            <person name="Dos Santos R.A."/>
            <person name="Damasio A.R."/>
            <person name="Diallinas G."/>
            <person name="Emri T."/>
            <person name="Fekete E."/>
            <person name="Flipphi M."/>
            <person name="Freyberg S."/>
            <person name="Gallo A."/>
            <person name="Gournas C."/>
            <person name="Habgood R."/>
            <person name="Hainaut M."/>
            <person name="Harispe M.L."/>
            <person name="Henrissat B."/>
            <person name="Hilden K.S."/>
            <person name="Hope R."/>
            <person name="Hossain A."/>
            <person name="Karabika E."/>
            <person name="Karaffa L."/>
            <person name="Karanyi Z."/>
            <person name="Krasevec N."/>
            <person name="Kuo A."/>
            <person name="Kusch H."/>
            <person name="LaButti K."/>
            <person name="Lagendijk E.L."/>
            <person name="Lapidus A."/>
            <person name="Levasseur A."/>
            <person name="Lindquist E."/>
            <person name="Lipzen A."/>
            <person name="Logrieco A.F."/>
            <person name="MacCabe A."/>
            <person name="Maekelae M.R."/>
            <person name="Malavazi I."/>
            <person name="Melin P."/>
            <person name="Meyer V."/>
            <person name="Mielnichuk N."/>
            <person name="Miskei M."/>
            <person name="Molnar A.P."/>
            <person name="Mule G."/>
            <person name="Ngan C.Y."/>
            <person name="Orejas M."/>
            <person name="Orosz E."/>
            <person name="Ouedraogo J.P."/>
            <person name="Overkamp K.M."/>
            <person name="Park H.-S."/>
            <person name="Perrone G."/>
            <person name="Piumi F."/>
            <person name="Punt P.J."/>
            <person name="Ram A.F."/>
            <person name="Ramon A."/>
            <person name="Rauscher S."/>
            <person name="Record E."/>
            <person name="Riano-Pachon D.M."/>
            <person name="Robert V."/>
            <person name="Roehrig J."/>
            <person name="Ruller R."/>
            <person name="Salamov A."/>
            <person name="Salih N.S."/>
            <person name="Samson R.A."/>
            <person name="Sandor E."/>
            <person name="Sanguinetti M."/>
            <person name="Schuetze T."/>
            <person name="Sepcic K."/>
            <person name="Shelest E."/>
            <person name="Sherlock G."/>
            <person name="Sophianopoulou V."/>
            <person name="Squina F.M."/>
            <person name="Sun H."/>
            <person name="Susca A."/>
            <person name="Todd R.B."/>
            <person name="Tsang A."/>
            <person name="Unkles S.E."/>
            <person name="van de Wiele N."/>
            <person name="van Rossen-Uffink D."/>
            <person name="Oliveira J.V."/>
            <person name="Vesth T.C."/>
            <person name="Visser J."/>
            <person name="Yu J.-H."/>
            <person name="Zhou M."/>
            <person name="Andersen M.R."/>
            <person name="Archer D.B."/>
            <person name="Baker S.E."/>
            <person name="Benoit I."/>
            <person name="Brakhage A.A."/>
            <person name="Braus G.H."/>
            <person name="Fischer R."/>
            <person name="Frisvad J.C."/>
            <person name="Goldman G.H."/>
            <person name="Houbraken J."/>
            <person name="Oakley B."/>
            <person name="Pocsi I."/>
            <person name="Scazzocchio C."/>
            <person name="Seiboth B."/>
            <person name="vanKuyk P.A."/>
            <person name="Wortman J."/>
            <person name="Dyer P.S."/>
            <person name="Grigoriev I.V."/>
        </authorList>
    </citation>
    <scope>NUCLEOTIDE SEQUENCE [LARGE SCALE GENOMIC DNA]</scope>
    <source>
        <strain evidence="3">ITEM 5010</strain>
    </source>
</reference>
<accession>A0A1R3RKS2</accession>
<protein>
    <recommendedName>
        <fullName evidence="4">Secreted protein</fullName>
    </recommendedName>
</protein>
<dbReference type="AlphaFoldDB" id="A0A1R3RKS2"/>
<dbReference type="VEuPathDB" id="FungiDB:ASPCADRAFT_207598"/>